<accession>A0ABS4NFK6</accession>
<dbReference type="EMBL" id="JAGGLT010000021">
    <property type="protein sequence ID" value="MBP2072440.1"/>
    <property type="molecule type" value="Genomic_DNA"/>
</dbReference>
<feature type="transmembrane region" description="Helical" evidence="11">
    <location>
        <begin position="133"/>
        <end position="155"/>
    </location>
</feature>
<evidence type="ECO:0000256" key="8">
    <source>
        <dbReference type="ARBA" id="ARBA00023136"/>
    </source>
</evidence>
<feature type="transmembrane region" description="Helical" evidence="11">
    <location>
        <begin position="364"/>
        <end position="382"/>
    </location>
</feature>
<evidence type="ECO:0000256" key="10">
    <source>
        <dbReference type="ARBA" id="ARBA00035686"/>
    </source>
</evidence>
<protein>
    <recommendedName>
        <fullName evidence="10">Xylose transport system permease protein XylH</fullName>
    </recommendedName>
</protein>
<feature type="transmembrane region" description="Helical" evidence="11">
    <location>
        <begin position="236"/>
        <end position="254"/>
    </location>
</feature>
<keyword evidence="6 11" id="KW-0812">Transmembrane</keyword>
<comment type="subcellular location">
    <subcellularLocation>
        <location evidence="1">Cell membrane</location>
        <topology evidence="1">Multi-pass membrane protein</topology>
    </subcellularLocation>
</comment>
<keyword evidence="2" id="KW-0813">Transport</keyword>
<evidence type="ECO:0000313" key="12">
    <source>
        <dbReference type="EMBL" id="MBP2072440.1"/>
    </source>
</evidence>
<dbReference type="InterPro" id="IPR001851">
    <property type="entry name" value="ABC_transp_permease"/>
</dbReference>
<evidence type="ECO:0000256" key="6">
    <source>
        <dbReference type="ARBA" id="ARBA00022692"/>
    </source>
</evidence>
<keyword evidence="13" id="KW-1185">Reference proteome</keyword>
<dbReference type="PANTHER" id="PTHR32196:SF32">
    <property type="entry name" value="XYLOSE TRANSPORT SYSTEM PERMEASE PROTEIN XYLH"/>
    <property type="match status" value="1"/>
</dbReference>
<name>A0ABS4NFK6_9THEO</name>
<keyword evidence="8 11" id="KW-0472">Membrane</keyword>
<dbReference type="CDD" id="cd06579">
    <property type="entry name" value="TM_PBP1_transp_AraH_like"/>
    <property type="match status" value="1"/>
</dbReference>
<keyword evidence="7 11" id="KW-1133">Transmembrane helix</keyword>
<organism evidence="12 13">
    <name type="scientific">Thermoanaerobacterium butyriciformans</name>
    <dbReference type="NCBI Taxonomy" id="1702242"/>
    <lineage>
        <taxon>Bacteria</taxon>
        <taxon>Bacillati</taxon>
        <taxon>Bacillota</taxon>
        <taxon>Clostridia</taxon>
        <taxon>Thermoanaerobacterales</taxon>
        <taxon>Thermoanaerobacteraceae</taxon>
        <taxon>Thermoanaerobacterium</taxon>
    </lineage>
</organism>
<feature type="transmembrane region" description="Helical" evidence="11">
    <location>
        <begin position="20"/>
        <end position="40"/>
    </location>
</feature>
<evidence type="ECO:0000256" key="1">
    <source>
        <dbReference type="ARBA" id="ARBA00004651"/>
    </source>
</evidence>
<gene>
    <name evidence="12" type="ORF">J2Z80_001971</name>
</gene>
<evidence type="ECO:0000256" key="4">
    <source>
        <dbReference type="ARBA" id="ARBA00022519"/>
    </source>
</evidence>
<dbReference type="Proteomes" id="UP001166402">
    <property type="component" value="Unassembled WGS sequence"/>
</dbReference>
<evidence type="ECO:0000256" key="9">
    <source>
        <dbReference type="ARBA" id="ARBA00035611"/>
    </source>
</evidence>
<evidence type="ECO:0000256" key="7">
    <source>
        <dbReference type="ARBA" id="ARBA00022989"/>
    </source>
</evidence>
<evidence type="ECO:0000256" key="5">
    <source>
        <dbReference type="ARBA" id="ARBA00022597"/>
    </source>
</evidence>
<evidence type="ECO:0000256" key="11">
    <source>
        <dbReference type="SAM" id="Phobius"/>
    </source>
</evidence>
<keyword evidence="3" id="KW-1003">Cell membrane</keyword>
<evidence type="ECO:0000256" key="3">
    <source>
        <dbReference type="ARBA" id="ARBA00022475"/>
    </source>
</evidence>
<feature type="transmembrane region" description="Helical" evidence="11">
    <location>
        <begin position="321"/>
        <end position="352"/>
    </location>
</feature>
<proteinExistence type="predicted"/>
<keyword evidence="5" id="KW-0762">Sugar transport</keyword>
<feature type="transmembrane region" description="Helical" evidence="11">
    <location>
        <begin position="175"/>
        <end position="193"/>
    </location>
</feature>
<feature type="transmembrane region" description="Helical" evidence="11">
    <location>
        <begin position="283"/>
        <end position="301"/>
    </location>
</feature>
<evidence type="ECO:0000313" key="13">
    <source>
        <dbReference type="Proteomes" id="UP001166402"/>
    </source>
</evidence>
<feature type="transmembrane region" description="Helical" evidence="11">
    <location>
        <begin position="213"/>
        <end position="230"/>
    </location>
</feature>
<sequence length="388" mass="40989">MVNSKGFKENDVSTNKKFTFNLKLYTMIIALVGIWIIFAIATKGDFLTSRNMSNLFRQMVSTAVLAIGMVFVIIAGQIDLSVGSLLGLTGGIAAIANVWFHFNGILSIIIALAVGLILGAWNGWWVAYKNVPSFIVTLAGMLVFRGILIGITNGYTIAPLSNDFQFIGQAYLTPVSGYLLGIIVLLVGAYTTYSQRKSKIKYGLEVSPSYLDIAKIILMVVLIGLFVFTLNSYNGIPFSVLILAILAAIFTYIASKTVFGRRVYALGGNIEAAKLSGINVKKITLILFAINGLLAAVSGVVLTSTLNAGSTSAGQNAELDAIAACVIGGASLSGGVGSVIGAIIGALVMASINNGMSLLNSAPFWQYVVKGLILLIAVYIDAASKNKE</sequence>
<dbReference type="PANTHER" id="PTHR32196">
    <property type="entry name" value="ABC TRANSPORTER PERMEASE PROTEIN YPHD-RELATED-RELATED"/>
    <property type="match status" value="1"/>
</dbReference>
<reference evidence="12" key="1">
    <citation type="submission" date="2021-03" db="EMBL/GenBank/DDBJ databases">
        <title>Genomic Encyclopedia of Type Strains, Phase IV (KMG-IV): sequencing the most valuable type-strain genomes for metagenomic binning, comparative biology and taxonomic classification.</title>
        <authorList>
            <person name="Goeker M."/>
        </authorList>
    </citation>
    <scope>NUCLEOTIDE SEQUENCE</scope>
    <source>
        <strain evidence="12">DSM 101588</strain>
    </source>
</reference>
<comment type="caution">
    <text evidence="12">The sequence shown here is derived from an EMBL/GenBank/DDBJ whole genome shotgun (WGS) entry which is preliminary data.</text>
</comment>
<feature type="transmembrane region" description="Helical" evidence="11">
    <location>
        <begin position="60"/>
        <end position="78"/>
    </location>
</feature>
<feature type="transmembrane region" description="Helical" evidence="11">
    <location>
        <begin position="98"/>
        <end position="121"/>
    </location>
</feature>
<dbReference type="Pfam" id="PF02653">
    <property type="entry name" value="BPD_transp_2"/>
    <property type="match status" value="1"/>
</dbReference>
<keyword evidence="4" id="KW-0997">Cell inner membrane</keyword>
<dbReference type="RefSeq" id="WP_209454202.1">
    <property type="nucleotide sequence ID" value="NZ_JAGGLT010000021.1"/>
</dbReference>
<evidence type="ECO:0000256" key="2">
    <source>
        <dbReference type="ARBA" id="ARBA00022448"/>
    </source>
</evidence>
<comment type="function">
    <text evidence="9">Part of the binding-protein-dependent transport system for D-xylose. Probably responsible for the translocation of the substrate across the membrane.</text>
</comment>